<evidence type="ECO:0000259" key="1">
    <source>
        <dbReference type="Pfam" id="PF09414"/>
    </source>
</evidence>
<dbReference type="AlphaFoldDB" id="A0A927UEV2"/>
<dbReference type="Pfam" id="PF21189">
    <property type="entry name" value="PHA02142"/>
    <property type="match status" value="1"/>
</dbReference>
<keyword evidence="2" id="KW-0436">Ligase</keyword>
<comment type="caution">
    <text evidence="2">The sequence shown here is derived from an EMBL/GenBank/DDBJ whole genome shotgun (WGS) entry which is preliminary data.</text>
</comment>
<dbReference type="EMBL" id="SVER01000079">
    <property type="protein sequence ID" value="MBE5921049.1"/>
    <property type="molecule type" value="Genomic_DNA"/>
</dbReference>
<feature type="domain" description="RNA ligase" evidence="1">
    <location>
        <begin position="165"/>
        <end position="326"/>
    </location>
</feature>
<dbReference type="SUPFAM" id="SSF56091">
    <property type="entry name" value="DNA ligase/mRNA capping enzyme, catalytic domain"/>
    <property type="match status" value="1"/>
</dbReference>
<dbReference type="GO" id="GO:0016874">
    <property type="term" value="F:ligase activity"/>
    <property type="evidence" value="ECO:0007669"/>
    <property type="project" value="UniProtKB-KW"/>
</dbReference>
<dbReference type="Proteomes" id="UP000766246">
    <property type="component" value="Unassembled WGS sequence"/>
</dbReference>
<protein>
    <submittedName>
        <fullName evidence="2">2'-5' RNA ligase</fullName>
    </submittedName>
</protein>
<dbReference type="InterPro" id="IPR021122">
    <property type="entry name" value="RNA_ligase_dom_REL/Rnl2"/>
</dbReference>
<reference evidence="2" key="1">
    <citation type="submission" date="2019-04" db="EMBL/GenBank/DDBJ databases">
        <title>Evolution of Biomass-Degrading Anaerobic Consortia Revealed by Metagenomics.</title>
        <authorList>
            <person name="Peng X."/>
        </authorList>
    </citation>
    <scope>NUCLEOTIDE SEQUENCE</scope>
    <source>
        <strain evidence="2">SIG311</strain>
    </source>
</reference>
<organism evidence="2 3">
    <name type="scientific">Pseudobutyrivibrio ruminis</name>
    <dbReference type="NCBI Taxonomy" id="46206"/>
    <lineage>
        <taxon>Bacteria</taxon>
        <taxon>Bacillati</taxon>
        <taxon>Bacillota</taxon>
        <taxon>Clostridia</taxon>
        <taxon>Lachnospirales</taxon>
        <taxon>Lachnospiraceae</taxon>
        <taxon>Pseudobutyrivibrio</taxon>
    </lineage>
</organism>
<gene>
    <name evidence="2" type="ORF">E7272_14630</name>
</gene>
<name>A0A927UEV2_9FIRM</name>
<evidence type="ECO:0000313" key="3">
    <source>
        <dbReference type="Proteomes" id="UP000766246"/>
    </source>
</evidence>
<proteinExistence type="predicted"/>
<accession>A0A927UEV2</accession>
<dbReference type="Gene3D" id="3.30.470.30">
    <property type="entry name" value="DNA ligase/mRNA capping enzyme"/>
    <property type="match status" value="1"/>
</dbReference>
<sequence length="346" mass="39186">MRKLASIQRIWKIEPIEGADKIELAFVLGWQCVVNKGQFKPMDLAVYFEIDSFLPIRDEFEFLRTSSYRKNDILGEGFRLKTMRFRGQISQGLLLPLGQFNELDTYSEIGTDVSGALGVKKWEVEEKITTGGTIIGELPIDVPHTDETRVQAEPELINDFKGLDYYISTKMDGSSHSISIDDDGFHVTGHNYEYKNDGKSAFYELINSRGIEAKLMDYYKANSISMITIQGELCAPGIQKNRLKLTKPEWYVFTIRVNGNRVGLKQMQEICKALDLLTVPIEEVGNDLPSKYPTVEALLERADGEYPNGGKKEGIVIRPMEPVYCERISAALSMKVVSNKYLIKNE</sequence>
<evidence type="ECO:0000313" key="2">
    <source>
        <dbReference type="EMBL" id="MBE5921049.1"/>
    </source>
</evidence>
<dbReference type="Pfam" id="PF09414">
    <property type="entry name" value="RNA_ligase"/>
    <property type="match status" value="1"/>
</dbReference>